<dbReference type="OrthoDB" id="6705805at2"/>
<dbReference type="AlphaFoldDB" id="A0A0M5MJL1"/>
<dbReference type="STRING" id="45610.AOC03_01605"/>
<reference evidence="1 2" key="1">
    <citation type="submission" date="2015-09" db="EMBL/GenBank/DDBJ databases">
        <title>Complete genome of Psychrobacter urativorans R10.10B.</title>
        <authorList>
            <person name="See-Too W.S."/>
            <person name="Chan K.G."/>
        </authorList>
    </citation>
    <scope>NUCLEOTIDE SEQUENCE [LARGE SCALE GENOMIC DNA]</scope>
    <source>
        <strain evidence="1 2">R10.10B</strain>
    </source>
</reference>
<evidence type="ECO:0000313" key="1">
    <source>
        <dbReference type="EMBL" id="ALF58905.1"/>
    </source>
</evidence>
<name>A0A0M5MJL1_9GAMM</name>
<protein>
    <submittedName>
        <fullName evidence="1">Uncharacterized protein</fullName>
    </submittedName>
</protein>
<dbReference type="EMBL" id="CP012678">
    <property type="protein sequence ID" value="ALF58905.1"/>
    <property type="molecule type" value="Genomic_DNA"/>
</dbReference>
<evidence type="ECO:0000313" key="2">
    <source>
        <dbReference type="Proteomes" id="UP000059847"/>
    </source>
</evidence>
<proteinExistence type="predicted"/>
<keyword evidence="2" id="KW-1185">Reference proteome</keyword>
<gene>
    <name evidence="1" type="ORF">AOC03_01605</name>
</gene>
<dbReference type="Proteomes" id="UP000059847">
    <property type="component" value="Chromosome"/>
</dbReference>
<organism evidence="1 2">
    <name type="scientific">Psychrobacter urativorans</name>
    <dbReference type="NCBI Taxonomy" id="45610"/>
    <lineage>
        <taxon>Bacteria</taxon>
        <taxon>Pseudomonadati</taxon>
        <taxon>Pseudomonadota</taxon>
        <taxon>Gammaproteobacteria</taxon>
        <taxon>Moraxellales</taxon>
        <taxon>Moraxellaceae</taxon>
        <taxon>Psychrobacter</taxon>
    </lineage>
</organism>
<sequence>MLRGSELNEAIENELKEMVQEGMEKAPISNTALHQRLVAKGYVKGSLSTLSTKERKALIQKYTKEQLLPLNLNEKEEQLYVNKKTRQALLDTNKGLKEKITELGNELNQNTAILIEIINQVKLRTNLELDDLLSPYLISELKNQSKLKKI</sequence>
<accession>A0A0M5MJL1</accession>
<dbReference type="KEGG" id="pur:AOC03_01605"/>
<dbReference type="RefSeq" id="WP_062533301.1">
    <property type="nucleotide sequence ID" value="NZ_CP012678.1"/>
</dbReference>